<keyword evidence="1" id="KW-0732">Signal</keyword>
<organism evidence="3 4">
    <name type="scientific">Lysobacter arvi</name>
    <dbReference type="NCBI Taxonomy" id="3038776"/>
    <lineage>
        <taxon>Bacteria</taxon>
        <taxon>Pseudomonadati</taxon>
        <taxon>Pseudomonadota</taxon>
        <taxon>Gammaproteobacteria</taxon>
        <taxon>Lysobacterales</taxon>
        <taxon>Lysobacteraceae</taxon>
        <taxon>Lysobacter</taxon>
    </lineage>
</organism>
<dbReference type="Pfam" id="PF04389">
    <property type="entry name" value="Peptidase_M28"/>
    <property type="match status" value="1"/>
</dbReference>
<dbReference type="PROSITE" id="PS51257">
    <property type="entry name" value="PROKAR_LIPOPROTEIN"/>
    <property type="match status" value="1"/>
</dbReference>
<dbReference type="CDD" id="cd04820">
    <property type="entry name" value="PA_M28_1_1"/>
    <property type="match status" value="1"/>
</dbReference>
<sequence length="555" mass="59588">MRRLALLSLAFALASCQKATPPSAPPVKETYDASAASDARRIEADVRFLADDLLEGREAGTRGYDLASLYVAQRFRAMGLAPAGDDGGWFQRVPMLRGVLQADGNGFTIVRDGREQALAFRDDFLPGINFNQAQARVEAPAVFVGQGVYAPALGHDDFAGVDVKGKIAVMFNGAPAKFDNDRRAYHSSRRTKAEELVRRGAVGLVVVQTDEEDKHSPWPRAVANWNRPGMRLRGADGTGIDTWPQLRVSATVSAAHADALLGVGVHRASQLFQDLRDGKLRAFDLPGTLRLASHTQITPVESRNVVARLDGTTRKDEHVVFSAHLDHVGVGAAVDGDAIYNGALDNALGVAVMLEAANRLAHEAAPTQRSLLFVAVTAEEKGLLGAEWFARNPTVPAGSLVANVNMDMPMLLAPTSDVVPIGLEHSTLQPLVQQAAKEIGVSLSKDPSPEEVVFVRSDQYAFIRAGVPAVYLDGGYTGVDGDAKAIQDAFLKERYHQPGDDLSQPIQWADAARLAKLNARIGRLIADAPQRPRWHPGDFFGETFGKAAAPAKAAP</sequence>
<accession>A0ABU1CHS4</accession>
<dbReference type="InterPro" id="IPR046450">
    <property type="entry name" value="PA_dom_sf"/>
</dbReference>
<dbReference type="SUPFAM" id="SSF52025">
    <property type="entry name" value="PA domain"/>
    <property type="match status" value="1"/>
</dbReference>
<evidence type="ECO:0000259" key="2">
    <source>
        <dbReference type="Pfam" id="PF04389"/>
    </source>
</evidence>
<dbReference type="EMBL" id="JARUHG010000006">
    <property type="protein sequence ID" value="MDR0184484.1"/>
    <property type="molecule type" value="Genomic_DNA"/>
</dbReference>
<feature type="chain" id="PRO_5045726612" evidence="1">
    <location>
        <begin position="20"/>
        <end position="555"/>
    </location>
</feature>
<dbReference type="Proteomes" id="UP001233535">
    <property type="component" value="Unassembled WGS sequence"/>
</dbReference>
<dbReference type="InterPro" id="IPR007484">
    <property type="entry name" value="Peptidase_M28"/>
</dbReference>
<gene>
    <name evidence="3" type="ORF">P8609_16085</name>
</gene>
<dbReference type="SUPFAM" id="SSF53187">
    <property type="entry name" value="Zn-dependent exopeptidases"/>
    <property type="match status" value="1"/>
</dbReference>
<reference evidence="3 4" key="1">
    <citation type="submission" date="2023-04" db="EMBL/GenBank/DDBJ databases">
        <title>Lysobacter sp. strain UC isolated from soil sample.</title>
        <authorList>
            <person name="Choksket S."/>
            <person name="Harshvardhan F."/>
            <person name="Rana R."/>
            <person name="Patil P.B."/>
            <person name="Korpole S."/>
        </authorList>
    </citation>
    <scope>NUCLEOTIDE SEQUENCE [LARGE SCALE GENOMIC DNA]</scope>
    <source>
        <strain evidence="3 4">UC</strain>
    </source>
</reference>
<keyword evidence="4" id="KW-1185">Reference proteome</keyword>
<dbReference type="InterPro" id="IPR045175">
    <property type="entry name" value="M28_fam"/>
</dbReference>
<feature type="signal peptide" evidence="1">
    <location>
        <begin position="1"/>
        <end position="19"/>
    </location>
</feature>
<dbReference type="Gene3D" id="3.50.30.30">
    <property type="match status" value="1"/>
</dbReference>
<name>A0ABU1CHS4_9GAMM</name>
<dbReference type="RefSeq" id="WP_309263599.1">
    <property type="nucleotide sequence ID" value="NZ_JARUHG010000006.1"/>
</dbReference>
<protein>
    <submittedName>
        <fullName evidence="3">M28 family metallopeptidase</fullName>
    </submittedName>
</protein>
<proteinExistence type="predicted"/>
<evidence type="ECO:0000313" key="4">
    <source>
        <dbReference type="Proteomes" id="UP001233535"/>
    </source>
</evidence>
<dbReference type="PANTHER" id="PTHR12147">
    <property type="entry name" value="METALLOPEPTIDASE M28 FAMILY MEMBER"/>
    <property type="match status" value="1"/>
</dbReference>
<dbReference type="PANTHER" id="PTHR12147:SF26">
    <property type="entry name" value="PEPTIDASE M28 DOMAIN-CONTAINING PROTEIN"/>
    <property type="match status" value="1"/>
</dbReference>
<feature type="domain" description="Peptidase M28" evidence="2">
    <location>
        <begin position="304"/>
        <end position="519"/>
    </location>
</feature>
<dbReference type="Gene3D" id="3.40.630.10">
    <property type="entry name" value="Zn peptidases"/>
    <property type="match status" value="1"/>
</dbReference>
<evidence type="ECO:0000313" key="3">
    <source>
        <dbReference type="EMBL" id="MDR0184484.1"/>
    </source>
</evidence>
<evidence type="ECO:0000256" key="1">
    <source>
        <dbReference type="SAM" id="SignalP"/>
    </source>
</evidence>
<comment type="caution">
    <text evidence="3">The sequence shown here is derived from an EMBL/GenBank/DDBJ whole genome shotgun (WGS) entry which is preliminary data.</text>
</comment>